<accession>I0YQ02</accession>
<dbReference type="FunFam" id="3.40.50.300:FF:000679">
    <property type="entry name" value="Thymidylate kinase"/>
    <property type="match status" value="1"/>
</dbReference>
<keyword evidence="9" id="KW-0067">ATP-binding</keyword>
<dbReference type="GO" id="GO:0005634">
    <property type="term" value="C:nucleus"/>
    <property type="evidence" value="ECO:0007669"/>
    <property type="project" value="TreeGrafter"/>
</dbReference>
<evidence type="ECO:0000256" key="9">
    <source>
        <dbReference type="ARBA" id="ARBA00022840"/>
    </source>
</evidence>
<comment type="similarity">
    <text evidence="2">Belongs to the thymidylate kinase family.</text>
</comment>
<evidence type="ECO:0000256" key="8">
    <source>
        <dbReference type="ARBA" id="ARBA00022777"/>
    </source>
</evidence>
<reference evidence="11 12" key="1">
    <citation type="journal article" date="2012" name="Genome Biol.">
        <title>The genome of the polar eukaryotic microalga coccomyxa subellipsoidea reveals traits of cold adaptation.</title>
        <authorList>
            <person name="Blanc G."/>
            <person name="Agarkova I."/>
            <person name="Grimwood J."/>
            <person name="Kuo A."/>
            <person name="Brueggeman A."/>
            <person name="Dunigan D."/>
            <person name="Gurnon J."/>
            <person name="Ladunga I."/>
            <person name="Lindquist E."/>
            <person name="Lucas S."/>
            <person name="Pangilinan J."/>
            <person name="Proschold T."/>
            <person name="Salamov A."/>
            <person name="Schmutz J."/>
            <person name="Weeks D."/>
            <person name="Yamada T."/>
            <person name="Claverie J.M."/>
            <person name="Grigoriev I."/>
            <person name="Van Etten J."/>
            <person name="Lomsadze A."/>
            <person name="Borodovsky M."/>
        </authorList>
    </citation>
    <scope>NUCLEOTIDE SEQUENCE [LARGE SCALE GENOMIC DNA]</scope>
    <source>
        <strain evidence="11 12">C-169</strain>
    </source>
</reference>
<dbReference type="OrthoDB" id="425602at2759"/>
<dbReference type="EC" id="2.7.4.9" evidence="3"/>
<keyword evidence="7" id="KW-0547">Nucleotide-binding</keyword>
<dbReference type="NCBIfam" id="TIGR00041">
    <property type="entry name" value="DTMP_kinase"/>
    <property type="match status" value="1"/>
</dbReference>
<dbReference type="EMBL" id="AGSI01000015">
    <property type="protein sequence ID" value="EIE20471.1"/>
    <property type="molecule type" value="Genomic_DNA"/>
</dbReference>
<keyword evidence="6" id="KW-0545">Nucleotide biosynthesis</keyword>
<dbReference type="KEGG" id="csl:COCSUDRAFT_48524"/>
<dbReference type="InterPro" id="IPR027417">
    <property type="entry name" value="P-loop_NTPase"/>
</dbReference>
<comment type="caution">
    <text evidence="11">The sequence shown here is derived from an EMBL/GenBank/DDBJ whole genome shotgun (WGS) entry which is preliminary data.</text>
</comment>
<protein>
    <recommendedName>
        <fullName evidence="4">Thymidylate kinase</fullName>
        <ecNumber evidence="3">2.7.4.9</ecNumber>
    </recommendedName>
</protein>
<dbReference type="InterPro" id="IPR018095">
    <property type="entry name" value="Thymidylate_kin_CS"/>
</dbReference>
<evidence type="ECO:0000259" key="10">
    <source>
        <dbReference type="Pfam" id="PF02223"/>
    </source>
</evidence>
<dbReference type="InterPro" id="IPR039430">
    <property type="entry name" value="Thymidylate_kin-like_dom"/>
</dbReference>
<dbReference type="eggNOG" id="KOG3327">
    <property type="taxonomic scope" value="Eukaryota"/>
</dbReference>
<dbReference type="STRING" id="574566.I0YQ02"/>
<dbReference type="GO" id="GO:0005829">
    <property type="term" value="C:cytosol"/>
    <property type="evidence" value="ECO:0007669"/>
    <property type="project" value="TreeGrafter"/>
</dbReference>
<dbReference type="GO" id="GO:0004550">
    <property type="term" value="F:nucleoside diphosphate kinase activity"/>
    <property type="evidence" value="ECO:0007669"/>
    <property type="project" value="TreeGrafter"/>
</dbReference>
<evidence type="ECO:0000313" key="11">
    <source>
        <dbReference type="EMBL" id="EIE20471.1"/>
    </source>
</evidence>
<evidence type="ECO:0000256" key="3">
    <source>
        <dbReference type="ARBA" id="ARBA00012980"/>
    </source>
</evidence>
<keyword evidence="5" id="KW-0808">Transferase</keyword>
<evidence type="ECO:0000256" key="1">
    <source>
        <dbReference type="ARBA" id="ARBA00004992"/>
    </source>
</evidence>
<dbReference type="GO" id="GO:0005739">
    <property type="term" value="C:mitochondrion"/>
    <property type="evidence" value="ECO:0007669"/>
    <property type="project" value="TreeGrafter"/>
</dbReference>
<keyword evidence="12" id="KW-1185">Reference proteome</keyword>
<name>I0YQ02_COCSC</name>
<evidence type="ECO:0000313" key="12">
    <source>
        <dbReference type="Proteomes" id="UP000007264"/>
    </source>
</evidence>
<dbReference type="SUPFAM" id="SSF52540">
    <property type="entry name" value="P-loop containing nucleoside triphosphate hydrolases"/>
    <property type="match status" value="1"/>
</dbReference>
<dbReference type="Gene3D" id="3.40.50.300">
    <property type="entry name" value="P-loop containing nucleotide triphosphate hydrolases"/>
    <property type="match status" value="1"/>
</dbReference>
<dbReference type="InterPro" id="IPR018094">
    <property type="entry name" value="Thymidylate_kinase"/>
</dbReference>
<dbReference type="PANTHER" id="PTHR10344">
    <property type="entry name" value="THYMIDYLATE KINASE"/>
    <property type="match status" value="1"/>
</dbReference>
<dbReference type="CDD" id="cd01672">
    <property type="entry name" value="TMPK"/>
    <property type="match status" value="1"/>
</dbReference>
<evidence type="ECO:0000256" key="6">
    <source>
        <dbReference type="ARBA" id="ARBA00022727"/>
    </source>
</evidence>
<dbReference type="GO" id="GO:0005524">
    <property type="term" value="F:ATP binding"/>
    <property type="evidence" value="ECO:0007669"/>
    <property type="project" value="UniProtKB-KW"/>
</dbReference>
<dbReference type="GeneID" id="17038599"/>
<dbReference type="HAMAP" id="MF_00165">
    <property type="entry name" value="Thymidylate_kinase"/>
    <property type="match status" value="1"/>
</dbReference>
<dbReference type="Proteomes" id="UP000007264">
    <property type="component" value="Unassembled WGS sequence"/>
</dbReference>
<evidence type="ECO:0000256" key="4">
    <source>
        <dbReference type="ARBA" id="ARBA00017144"/>
    </source>
</evidence>
<organism evidence="11 12">
    <name type="scientific">Coccomyxa subellipsoidea (strain C-169)</name>
    <name type="common">Green microalga</name>
    <dbReference type="NCBI Taxonomy" id="574566"/>
    <lineage>
        <taxon>Eukaryota</taxon>
        <taxon>Viridiplantae</taxon>
        <taxon>Chlorophyta</taxon>
        <taxon>core chlorophytes</taxon>
        <taxon>Trebouxiophyceae</taxon>
        <taxon>Trebouxiophyceae incertae sedis</taxon>
        <taxon>Coccomyxaceae</taxon>
        <taxon>Coccomyxa</taxon>
        <taxon>Coccomyxa subellipsoidea</taxon>
    </lineage>
</organism>
<feature type="domain" description="Thymidylate kinase-like" evidence="10">
    <location>
        <begin position="20"/>
        <end position="198"/>
    </location>
</feature>
<dbReference type="GO" id="GO:0004798">
    <property type="term" value="F:dTMP kinase activity"/>
    <property type="evidence" value="ECO:0007669"/>
    <property type="project" value="UniProtKB-EC"/>
</dbReference>
<dbReference type="PANTHER" id="PTHR10344:SF1">
    <property type="entry name" value="THYMIDYLATE KINASE"/>
    <property type="match status" value="1"/>
</dbReference>
<dbReference type="GO" id="GO:0006235">
    <property type="term" value="P:dTTP biosynthetic process"/>
    <property type="evidence" value="ECO:0007669"/>
    <property type="project" value="TreeGrafter"/>
</dbReference>
<dbReference type="AlphaFoldDB" id="I0YQ02"/>
<evidence type="ECO:0000256" key="5">
    <source>
        <dbReference type="ARBA" id="ARBA00022679"/>
    </source>
</evidence>
<dbReference type="RefSeq" id="XP_005645015.1">
    <property type="nucleotide sequence ID" value="XM_005644958.1"/>
</dbReference>
<dbReference type="Pfam" id="PF02223">
    <property type="entry name" value="Thymidylate_kin"/>
    <property type="match status" value="1"/>
</dbReference>
<comment type="pathway">
    <text evidence="1">Pyrimidine metabolism; dTTP biosynthesis.</text>
</comment>
<proteinExistence type="inferred from homology"/>
<gene>
    <name evidence="11" type="ORF">COCSUDRAFT_48524</name>
</gene>
<evidence type="ECO:0000256" key="2">
    <source>
        <dbReference type="ARBA" id="ARBA00009776"/>
    </source>
</evidence>
<dbReference type="PROSITE" id="PS01331">
    <property type="entry name" value="THYMIDYLATE_KINASE"/>
    <property type="match status" value="1"/>
</dbReference>
<dbReference type="GO" id="GO:0006227">
    <property type="term" value="P:dUDP biosynthetic process"/>
    <property type="evidence" value="ECO:0007669"/>
    <property type="project" value="TreeGrafter"/>
</dbReference>
<keyword evidence="8" id="KW-0418">Kinase</keyword>
<evidence type="ECO:0000256" key="7">
    <source>
        <dbReference type="ARBA" id="ARBA00022741"/>
    </source>
</evidence>
<sequence>MAQNGGVSSQKSGRGAFLLFEGVDRCGKTTQSQRLVEYLKGKGVAAELWRFPDRYTAIGRMIDSYLSGETEADDAAVHLLFSANRWEKREAMLAALHAGHTLVVDRYAYSGAAFTAAKKVPGLDLEWCKAPDKGLPAPDAVIYLSMSPEAAALRGGYGKERYEKEEMQKEVSRQFALLADDTWHTVDAAQSVKAVESQVQEIAEGAVASCSKGPPLRLLWTEGSTV</sequence>
<dbReference type="GO" id="GO:0006233">
    <property type="term" value="P:dTDP biosynthetic process"/>
    <property type="evidence" value="ECO:0007669"/>
    <property type="project" value="InterPro"/>
</dbReference>